<keyword evidence="2" id="KW-1185">Reference proteome</keyword>
<sequence length="352" mass="39575">MLLSFSNVNGLDISYPFFIRGLQNSSCGYPGLELDCRNGSPILRISGNDFRVLDIDYVKQNLRLQSTMILTDPTVSCSLNIRNLTVDPDRFQIDNDTTTEVVFISSCLNKTNPSLVRYRIPSCERSAELVMLANDTNLRTVVETCGNGNAKNWIWAPIAAAVFLVFFCVGVLWYLKKRRLRQEEERQKRDDECLLELMASESFNDATNLESNGRKGSELMMFDFAFIVAATDDFSSENKLGEGGFGSVYKAWELWQQGLALEFEDPTLADTCVTDQLLRAIHVALLCVQENAGDRPVVSDVISMLNNDTMLLPTPKRPAFFIDTSTSKSTSVERKSNDRSVNKMTITEMEAR</sequence>
<dbReference type="Proteomes" id="UP001055879">
    <property type="component" value="Linkage Group LG11"/>
</dbReference>
<comment type="caution">
    <text evidence="1">The sequence shown here is derived from an EMBL/GenBank/DDBJ whole genome shotgun (WGS) entry which is preliminary data.</text>
</comment>
<organism evidence="1 2">
    <name type="scientific">Arctium lappa</name>
    <name type="common">Greater burdock</name>
    <name type="synonym">Lappa major</name>
    <dbReference type="NCBI Taxonomy" id="4217"/>
    <lineage>
        <taxon>Eukaryota</taxon>
        <taxon>Viridiplantae</taxon>
        <taxon>Streptophyta</taxon>
        <taxon>Embryophyta</taxon>
        <taxon>Tracheophyta</taxon>
        <taxon>Spermatophyta</taxon>
        <taxon>Magnoliopsida</taxon>
        <taxon>eudicotyledons</taxon>
        <taxon>Gunneridae</taxon>
        <taxon>Pentapetalae</taxon>
        <taxon>asterids</taxon>
        <taxon>campanulids</taxon>
        <taxon>Asterales</taxon>
        <taxon>Asteraceae</taxon>
        <taxon>Carduoideae</taxon>
        <taxon>Cardueae</taxon>
        <taxon>Arctiinae</taxon>
        <taxon>Arctium</taxon>
    </lineage>
</organism>
<evidence type="ECO:0000313" key="1">
    <source>
        <dbReference type="EMBL" id="KAI3692200.1"/>
    </source>
</evidence>
<proteinExistence type="predicted"/>
<reference evidence="1 2" key="2">
    <citation type="journal article" date="2022" name="Mol. Ecol. Resour.">
        <title>The genomes of chicory, endive, great burdock and yacon provide insights into Asteraceae paleo-polyploidization history and plant inulin production.</title>
        <authorList>
            <person name="Fan W."/>
            <person name="Wang S."/>
            <person name="Wang H."/>
            <person name="Wang A."/>
            <person name="Jiang F."/>
            <person name="Liu H."/>
            <person name="Zhao H."/>
            <person name="Xu D."/>
            <person name="Zhang Y."/>
        </authorList>
    </citation>
    <scope>NUCLEOTIDE SEQUENCE [LARGE SCALE GENOMIC DNA]</scope>
    <source>
        <strain evidence="2">cv. Niubang</strain>
    </source>
</reference>
<dbReference type="EMBL" id="CM042057">
    <property type="protein sequence ID" value="KAI3692200.1"/>
    <property type="molecule type" value="Genomic_DNA"/>
</dbReference>
<gene>
    <name evidence="1" type="ORF">L6452_32011</name>
</gene>
<name>A0ACB8Z7M0_ARCLA</name>
<evidence type="ECO:0000313" key="2">
    <source>
        <dbReference type="Proteomes" id="UP001055879"/>
    </source>
</evidence>
<accession>A0ACB8Z7M0</accession>
<protein>
    <submittedName>
        <fullName evidence="1">Uncharacterized protein</fullName>
    </submittedName>
</protein>
<reference evidence="2" key="1">
    <citation type="journal article" date="2022" name="Mol. Ecol. Resour.">
        <title>The genomes of chicory, endive, great burdock and yacon provide insights into Asteraceae palaeo-polyploidization history and plant inulin production.</title>
        <authorList>
            <person name="Fan W."/>
            <person name="Wang S."/>
            <person name="Wang H."/>
            <person name="Wang A."/>
            <person name="Jiang F."/>
            <person name="Liu H."/>
            <person name="Zhao H."/>
            <person name="Xu D."/>
            <person name="Zhang Y."/>
        </authorList>
    </citation>
    <scope>NUCLEOTIDE SEQUENCE [LARGE SCALE GENOMIC DNA]</scope>
    <source>
        <strain evidence="2">cv. Niubang</strain>
    </source>
</reference>